<evidence type="ECO:0000256" key="1">
    <source>
        <dbReference type="SAM" id="Phobius"/>
    </source>
</evidence>
<keyword evidence="1" id="KW-0472">Membrane</keyword>
<feature type="transmembrane region" description="Helical" evidence="1">
    <location>
        <begin position="69"/>
        <end position="88"/>
    </location>
</feature>
<feature type="transmembrane region" description="Helical" evidence="1">
    <location>
        <begin position="95"/>
        <end position="114"/>
    </location>
</feature>
<name>H8GD01_9PSEU</name>
<dbReference type="Proteomes" id="UP000004705">
    <property type="component" value="Chromosome"/>
</dbReference>
<keyword evidence="1" id="KW-0812">Transmembrane</keyword>
<accession>H8GD01</accession>
<organism evidence="2 3">
    <name type="scientific">Saccharomonospora azurea NA-128</name>
    <dbReference type="NCBI Taxonomy" id="882081"/>
    <lineage>
        <taxon>Bacteria</taxon>
        <taxon>Bacillati</taxon>
        <taxon>Actinomycetota</taxon>
        <taxon>Actinomycetes</taxon>
        <taxon>Pseudonocardiales</taxon>
        <taxon>Pseudonocardiaceae</taxon>
        <taxon>Saccharomonospora</taxon>
    </lineage>
</organism>
<reference evidence="2 3" key="1">
    <citation type="journal article" date="2012" name="Stand. Genomic Sci.">
        <title>Genome sequence of the soil bacterium Saccharomonospora azurea type strain (NA-128(T)).</title>
        <authorList>
            <person name="Klenk H.P."/>
            <person name="Held B."/>
            <person name="Lucas S."/>
            <person name="Lapidus A."/>
            <person name="Copeland A."/>
            <person name="Hammon N."/>
            <person name="Pitluck S."/>
            <person name="Goodwin L.A."/>
            <person name="Han C."/>
            <person name="Tapia R."/>
            <person name="Brambilla E.M."/>
            <person name="Potter G."/>
            <person name="Land M."/>
            <person name="Ivanova N."/>
            <person name="Rohde M."/>
            <person name="Goker M."/>
            <person name="Detter J.C."/>
            <person name="Kyrpides N.C."/>
            <person name="Woyke T."/>
        </authorList>
    </citation>
    <scope>NUCLEOTIDE SEQUENCE [LARGE SCALE GENOMIC DNA]</scope>
    <source>
        <strain evidence="2 3">NA-128</strain>
    </source>
</reference>
<dbReference type="RefSeq" id="WP_005439026.1">
    <property type="nucleotide sequence ID" value="NZ_CM001466.1"/>
</dbReference>
<proteinExistence type="predicted"/>
<keyword evidence="3" id="KW-1185">Reference proteome</keyword>
<dbReference type="HOGENOM" id="CLU_1625861_0_0_11"/>
<dbReference type="EMBL" id="CM001466">
    <property type="protein sequence ID" value="EHY87837.1"/>
    <property type="molecule type" value="Genomic_DNA"/>
</dbReference>
<evidence type="ECO:0000313" key="2">
    <source>
        <dbReference type="EMBL" id="EHY87837.1"/>
    </source>
</evidence>
<evidence type="ECO:0000313" key="3">
    <source>
        <dbReference type="Proteomes" id="UP000004705"/>
    </source>
</evidence>
<dbReference type="AlphaFoldDB" id="H8GD01"/>
<sequence length="164" mass="16651">MRSPASRAPASRAVIGCGVLAAAGLVVAAVGTFLPWLRSGSVERDSYATAALLDHLLTLDPALRLALRAWNGVIVAAGVCVIVLVLGLWRTAASLITMTAITVGTVAALITIQSSDVTGLIGISTVGPATSTAGSALALLGGLGLFFATRRSATTHRSDETQDR</sequence>
<gene>
    <name evidence="2" type="ORF">SacazDRAFT_00890</name>
</gene>
<feature type="transmembrane region" description="Helical" evidence="1">
    <location>
        <begin position="12"/>
        <end position="37"/>
    </location>
</feature>
<keyword evidence="1" id="KW-1133">Transmembrane helix</keyword>
<protein>
    <submittedName>
        <fullName evidence="2">Uncharacterized protein</fullName>
    </submittedName>
</protein>
<feature type="transmembrane region" description="Helical" evidence="1">
    <location>
        <begin position="126"/>
        <end position="148"/>
    </location>
</feature>